<dbReference type="PANTHER" id="PTHR11472:SF34">
    <property type="entry name" value="REGULATOR OF TELOMERE ELONGATION HELICASE 1"/>
    <property type="match status" value="1"/>
</dbReference>
<dbReference type="OMA" id="NCATIVA"/>
<comment type="catalytic activity">
    <reaction evidence="15">
        <text>ATP + H2O = ADP + phosphate + H(+)</text>
        <dbReference type="Rhea" id="RHEA:13065"/>
        <dbReference type="ChEBI" id="CHEBI:15377"/>
        <dbReference type="ChEBI" id="CHEBI:15378"/>
        <dbReference type="ChEBI" id="CHEBI:30616"/>
        <dbReference type="ChEBI" id="CHEBI:43474"/>
        <dbReference type="ChEBI" id="CHEBI:456216"/>
    </reaction>
</comment>
<keyword evidence="10" id="KW-0411">Iron-sulfur</keyword>
<dbReference type="SMART" id="SM00491">
    <property type="entry name" value="HELICc2"/>
    <property type="match status" value="1"/>
</dbReference>
<evidence type="ECO:0000313" key="19">
    <source>
        <dbReference type="EnsemblMetazoa" id="XP_024085899.1"/>
    </source>
</evidence>
<evidence type="ECO:0000256" key="11">
    <source>
        <dbReference type="ARBA" id="ARBA00023125"/>
    </source>
</evidence>
<dbReference type="FunFam" id="3.40.50.300:FF:000431">
    <property type="entry name" value="Regulator of telomere elongation helicase 1"/>
    <property type="match status" value="1"/>
</dbReference>
<evidence type="ECO:0000259" key="18">
    <source>
        <dbReference type="PROSITE" id="PS51193"/>
    </source>
</evidence>
<dbReference type="PANTHER" id="PTHR11472">
    <property type="entry name" value="DNA REPAIR DEAD HELICASE RAD3/XP-D SUBFAMILY MEMBER"/>
    <property type="match status" value="1"/>
</dbReference>
<keyword evidence="3" id="KW-0479">Metal-binding</keyword>
<dbReference type="InterPro" id="IPR013020">
    <property type="entry name" value="Rad3/Chl1-like"/>
</dbReference>
<evidence type="ECO:0000256" key="9">
    <source>
        <dbReference type="ARBA" id="ARBA00023004"/>
    </source>
</evidence>
<keyword evidence="2" id="KW-0004">4Fe-4S</keyword>
<sequence>MIPVQIGNINVEFPFQPYPVQTAFMEKVIEALRKGIHAVLESPTGTGKTASLLCSTLAWVRNENMKTASISNMPSQPNYIDDPEEALVTVWGAQPCRKRVIYCSRTHSQLQKAMQELQATPYKNVKATILGSRDQLCIHPVVSKESSLSVKNALCAMHVKAKSCHYNNQVDAAIKDPALINGVVDIEDLIKFGKKKSCCPYYLARDLQGNADIIFMPYNYLLEPQIRNKLNINLNSTIVILDEGHNVDKVCEESSSITLTSSDLAVALEDLTKEMNDIYEESSGNDIPIEKKYSNDDLCNVKQTLLNLEEQFDSFPLKPIESQNTYPGSCMYTLLSKAQINYETSNYYISLLKSLQEVLQYKEASTSNRGNALRKIAETLELLFSVKEHNINLYFKTYIEREKPQETDRPSWSTIKVKNPNAKKINFWCFHPGFAIKNLLALGVYSLIITSGTLAPVSATVQELGLENAIILESPHVIDESQVSVSVLTKGPNNFELRSSYANRDNQEYWTSIGLTLQNFLRIIPDGVLVFFPSYSALKKAVDNWKSSGLWGRLVLTKPIFVEEAGKGTFNSLMEEFKSSVNNGKGAVLIGVCRGKLAEGMDFSDNYGRAVFIFGLPYPPVYDPKVTLKKQYLSSNRAITELTGDMWYQLEATRAVNQAIGRVIRHINDFGVVVLCDIKFTRPNIINNLSKWMVPLISTAHTFGDSIRIVRQFFKHNVSRMTTIQTQIQQNNIPGCSQSFGNYFCQHNYPDLSRYKEDRRCQPTTSQMFNVTPYTSYTQSSSNTSSNPLPLQEVSTI</sequence>
<keyword evidence="9" id="KW-0408">Iron</keyword>
<dbReference type="InterPro" id="IPR027417">
    <property type="entry name" value="P-loop_NTPase"/>
</dbReference>
<dbReference type="Pfam" id="PF06733">
    <property type="entry name" value="DEAD_2"/>
    <property type="match status" value="1"/>
</dbReference>
<keyword evidence="20" id="KW-1185">Reference proteome</keyword>
<evidence type="ECO:0000313" key="20">
    <source>
        <dbReference type="Proteomes" id="UP000494040"/>
    </source>
</evidence>
<dbReference type="SMART" id="SM00488">
    <property type="entry name" value="DEXDc2"/>
    <property type="match status" value="1"/>
</dbReference>
<evidence type="ECO:0000256" key="13">
    <source>
        <dbReference type="ARBA" id="ARBA00023235"/>
    </source>
</evidence>
<dbReference type="GO" id="GO:0006281">
    <property type="term" value="P:DNA repair"/>
    <property type="evidence" value="ECO:0007669"/>
    <property type="project" value="UniProtKB-KW"/>
</dbReference>
<keyword evidence="12" id="KW-0234">DNA repair</keyword>
<dbReference type="GO" id="GO:0005524">
    <property type="term" value="F:ATP binding"/>
    <property type="evidence" value="ECO:0007669"/>
    <property type="project" value="UniProtKB-KW"/>
</dbReference>
<dbReference type="NCBIfam" id="TIGR00604">
    <property type="entry name" value="rad3"/>
    <property type="match status" value="1"/>
</dbReference>
<comment type="subcellular location">
    <subcellularLocation>
        <location evidence="1">Nucleus</location>
    </subcellularLocation>
</comment>
<keyword evidence="11" id="KW-0238">DNA-binding</keyword>
<evidence type="ECO:0000256" key="12">
    <source>
        <dbReference type="ARBA" id="ARBA00023204"/>
    </source>
</evidence>
<accession>A0A8I6TL81</accession>
<keyword evidence="5" id="KW-0227">DNA damage</keyword>
<dbReference type="EnsemblMetazoa" id="XM_024230131.1">
    <property type="protein sequence ID" value="XP_024085899.1"/>
    <property type="gene ID" value="LOC106666641"/>
</dbReference>
<keyword evidence="8" id="KW-0067">ATP-binding</keyword>
<evidence type="ECO:0000256" key="6">
    <source>
        <dbReference type="ARBA" id="ARBA00022801"/>
    </source>
</evidence>
<dbReference type="GO" id="GO:1904430">
    <property type="term" value="P:negative regulation of t-circle formation"/>
    <property type="evidence" value="ECO:0007669"/>
    <property type="project" value="TreeGrafter"/>
</dbReference>
<name>A0A8I6TL81_CIMLE</name>
<protein>
    <recommendedName>
        <fullName evidence="16">Regulator of telomere elongation helicase 1 homolog</fullName>
    </recommendedName>
</protein>
<keyword evidence="14" id="KW-0539">Nucleus</keyword>
<keyword evidence="6" id="KW-0378">Hydrolase</keyword>
<dbReference type="InterPro" id="IPR006555">
    <property type="entry name" value="ATP-dep_Helicase_C"/>
</dbReference>
<evidence type="ECO:0000256" key="5">
    <source>
        <dbReference type="ARBA" id="ARBA00022763"/>
    </source>
</evidence>
<dbReference type="GO" id="GO:0090657">
    <property type="term" value="P:telomeric loop disassembly"/>
    <property type="evidence" value="ECO:0007669"/>
    <property type="project" value="TreeGrafter"/>
</dbReference>
<evidence type="ECO:0000256" key="4">
    <source>
        <dbReference type="ARBA" id="ARBA00022741"/>
    </source>
</evidence>
<dbReference type="CDD" id="cd18788">
    <property type="entry name" value="SF2_C_XPD"/>
    <property type="match status" value="1"/>
</dbReference>
<dbReference type="GeneID" id="106666641"/>
<dbReference type="GO" id="GO:0045910">
    <property type="term" value="P:negative regulation of DNA recombination"/>
    <property type="evidence" value="ECO:0007669"/>
    <property type="project" value="TreeGrafter"/>
</dbReference>
<dbReference type="InterPro" id="IPR006554">
    <property type="entry name" value="Helicase-like_DEXD_c2"/>
</dbReference>
<dbReference type="GO" id="GO:0051539">
    <property type="term" value="F:4 iron, 4 sulfur cluster binding"/>
    <property type="evidence" value="ECO:0007669"/>
    <property type="project" value="UniProtKB-KW"/>
</dbReference>
<dbReference type="InterPro" id="IPR045028">
    <property type="entry name" value="DinG/Rad3-like"/>
</dbReference>
<feature type="domain" description="Helicase ATP-binding" evidence="18">
    <location>
        <begin position="7"/>
        <end position="293"/>
    </location>
</feature>
<keyword evidence="13" id="KW-0413">Isomerase</keyword>
<dbReference type="OrthoDB" id="19182at2759"/>
<dbReference type="RefSeq" id="XP_024085899.1">
    <property type="nucleotide sequence ID" value="XM_024230131.1"/>
</dbReference>
<evidence type="ECO:0000256" key="15">
    <source>
        <dbReference type="ARBA" id="ARBA00049360"/>
    </source>
</evidence>
<dbReference type="InterPro" id="IPR057498">
    <property type="entry name" value="Rtel1_ARCH"/>
</dbReference>
<evidence type="ECO:0000256" key="3">
    <source>
        <dbReference type="ARBA" id="ARBA00022723"/>
    </source>
</evidence>
<dbReference type="GO" id="GO:0016818">
    <property type="term" value="F:hydrolase activity, acting on acid anhydrides, in phosphorus-containing anhydrides"/>
    <property type="evidence" value="ECO:0007669"/>
    <property type="project" value="InterPro"/>
</dbReference>
<feature type="region of interest" description="Disordered" evidence="17">
    <location>
        <begin position="776"/>
        <end position="797"/>
    </location>
</feature>
<dbReference type="Pfam" id="PF13307">
    <property type="entry name" value="Helicase_C_2"/>
    <property type="match status" value="1"/>
</dbReference>
<keyword evidence="4" id="KW-0547">Nucleotide-binding</keyword>
<dbReference type="GO" id="GO:0070182">
    <property type="term" value="F:DNA polymerase binding"/>
    <property type="evidence" value="ECO:0007669"/>
    <property type="project" value="TreeGrafter"/>
</dbReference>
<dbReference type="GO" id="GO:0010569">
    <property type="term" value="P:regulation of double-strand break repair via homologous recombination"/>
    <property type="evidence" value="ECO:0007669"/>
    <property type="project" value="TreeGrafter"/>
</dbReference>
<evidence type="ECO:0000256" key="2">
    <source>
        <dbReference type="ARBA" id="ARBA00022485"/>
    </source>
</evidence>
<dbReference type="Gene3D" id="3.40.50.300">
    <property type="entry name" value="P-loop containing nucleotide triphosphate hydrolases"/>
    <property type="match status" value="2"/>
</dbReference>
<evidence type="ECO:0000256" key="8">
    <source>
        <dbReference type="ARBA" id="ARBA00022840"/>
    </source>
</evidence>
<dbReference type="SUPFAM" id="SSF52540">
    <property type="entry name" value="P-loop containing nucleoside triphosphate hydrolases"/>
    <property type="match status" value="1"/>
</dbReference>
<evidence type="ECO:0000256" key="7">
    <source>
        <dbReference type="ARBA" id="ARBA00022806"/>
    </source>
</evidence>
<dbReference type="Pfam" id="PF23109">
    <property type="entry name" value="ARCH_RTEL1"/>
    <property type="match status" value="1"/>
</dbReference>
<dbReference type="GO" id="GO:0003677">
    <property type="term" value="F:DNA binding"/>
    <property type="evidence" value="ECO:0007669"/>
    <property type="project" value="UniProtKB-KW"/>
</dbReference>
<reference evidence="19" key="1">
    <citation type="submission" date="2022-01" db="UniProtKB">
        <authorList>
            <consortium name="EnsemblMetazoa"/>
        </authorList>
    </citation>
    <scope>IDENTIFICATION</scope>
</reference>
<evidence type="ECO:0000256" key="10">
    <source>
        <dbReference type="ARBA" id="ARBA00023014"/>
    </source>
</evidence>
<proteinExistence type="predicted"/>
<dbReference type="Proteomes" id="UP000494040">
    <property type="component" value="Unassembled WGS sequence"/>
</dbReference>
<evidence type="ECO:0000256" key="16">
    <source>
        <dbReference type="ARBA" id="ARBA00073810"/>
    </source>
</evidence>
<dbReference type="InterPro" id="IPR014013">
    <property type="entry name" value="Helic_SF1/SF2_ATP-bd_DinG/Rad3"/>
</dbReference>
<evidence type="ECO:0000256" key="17">
    <source>
        <dbReference type="SAM" id="MobiDB-lite"/>
    </source>
</evidence>
<dbReference type="GO" id="GO:0046872">
    <property type="term" value="F:metal ion binding"/>
    <property type="evidence" value="ECO:0007669"/>
    <property type="project" value="UniProtKB-KW"/>
</dbReference>
<keyword evidence="7" id="KW-0347">Helicase</keyword>
<dbReference type="PROSITE" id="PS51193">
    <property type="entry name" value="HELICASE_ATP_BIND_2"/>
    <property type="match status" value="1"/>
</dbReference>
<evidence type="ECO:0000256" key="1">
    <source>
        <dbReference type="ARBA" id="ARBA00004123"/>
    </source>
</evidence>
<dbReference type="AlphaFoldDB" id="A0A8I6TL81"/>
<dbReference type="GO" id="GO:0003678">
    <property type="term" value="F:DNA helicase activity"/>
    <property type="evidence" value="ECO:0007669"/>
    <property type="project" value="InterPro"/>
</dbReference>
<dbReference type="InterPro" id="IPR010614">
    <property type="entry name" value="RAD3-like_helicase_DEAD"/>
</dbReference>
<dbReference type="KEGG" id="clec:106666641"/>
<organism evidence="19 20">
    <name type="scientific">Cimex lectularius</name>
    <name type="common">Bed bug</name>
    <name type="synonym">Acanthia lectularia</name>
    <dbReference type="NCBI Taxonomy" id="79782"/>
    <lineage>
        <taxon>Eukaryota</taxon>
        <taxon>Metazoa</taxon>
        <taxon>Ecdysozoa</taxon>
        <taxon>Arthropoda</taxon>
        <taxon>Hexapoda</taxon>
        <taxon>Insecta</taxon>
        <taxon>Pterygota</taxon>
        <taxon>Neoptera</taxon>
        <taxon>Paraneoptera</taxon>
        <taxon>Hemiptera</taxon>
        <taxon>Heteroptera</taxon>
        <taxon>Panheteroptera</taxon>
        <taxon>Cimicomorpha</taxon>
        <taxon>Cimicidae</taxon>
        <taxon>Cimex</taxon>
    </lineage>
</organism>
<dbReference type="CTD" id="51750"/>
<evidence type="ECO:0000256" key="14">
    <source>
        <dbReference type="ARBA" id="ARBA00023242"/>
    </source>
</evidence>
<dbReference type="GO" id="GO:0005634">
    <property type="term" value="C:nucleus"/>
    <property type="evidence" value="ECO:0007669"/>
    <property type="project" value="UniProtKB-SubCell"/>
</dbReference>